<evidence type="ECO:0000256" key="4">
    <source>
        <dbReference type="SAM" id="MobiDB-lite"/>
    </source>
</evidence>
<comment type="similarity">
    <text evidence="3">Belongs to the proteasome subunit S2 family.</text>
</comment>
<dbReference type="GO" id="GO:0005634">
    <property type="term" value="C:nucleus"/>
    <property type="evidence" value="ECO:0007669"/>
    <property type="project" value="TreeGrafter"/>
</dbReference>
<dbReference type="PIRSF" id="PIRSF015965">
    <property type="entry name" value="26S_Psome_Rpn1"/>
    <property type="match status" value="1"/>
</dbReference>
<dbReference type="InterPro" id="IPR040892">
    <property type="entry name" value="RPN1_N"/>
</dbReference>
<feature type="region of interest" description="Disordered" evidence="4">
    <location>
        <begin position="1"/>
        <end position="34"/>
    </location>
</feature>
<proteinExistence type="inferred from homology"/>
<dbReference type="InterPro" id="IPR016024">
    <property type="entry name" value="ARM-type_fold"/>
</dbReference>
<keyword evidence="2 3" id="KW-0647">Proteasome</keyword>
<feature type="compositionally biased region" description="Polar residues" evidence="4">
    <location>
        <begin position="690"/>
        <end position="705"/>
    </location>
</feature>
<evidence type="ECO:0000313" key="7">
    <source>
        <dbReference type="Proteomes" id="UP000050791"/>
    </source>
</evidence>
<feature type="compositionally biased region" description="Basic residues" evidence="4">
    <location>
        <begin position="654"/>
        <end position="664"/>
    </location>
</feature>
<reference evidence="8" key="1">
    <citation type="submission" date="2023-11" db="UniProtKB">
        <authorList>
            <consortium name="WormBaseParasite"/>
        </authorList>
    </citation>
    <scope>IDENTIFICATION</scope>
</reference>
<feature type="compositionally biased region" description="Basic and acidic residues" evidence="4">
    <location>
        <begin position="9"/>
        <end position="34"/>
    </location>
</feature>
<evidence type="ECO:0000256" key="5">
    <source>
        <dbReference type="SAM" id="Phobius"/>
    </source>
</evidence>
<feature type="compositionally biased region" description="Basic and acidic residues" evidence="4">
    <location>
        <begin position="640"/>
        <end position="653"/>
    </location>
</feature>
<dbReference type="Gene3D" id="1.25.10.10">
    <property type="entry name" value="Leucine-rich Repeat Variant"/>
    <property type="match status" value="2"/>
</dbReference>
<organism evidence="7 8">
    <name type="scientific">Schistosoma mattheei</name>
    <dbReference type="NCBI Taxonomy" id="31246"/>
    <lineage>
        <taxon>Eukaryota</taxon>
        <taxon>Metazoa</taxon>
        <taxon>Spiralia</taxon>
        <taxon>Lophotrochozoa</taxon>
        <taxon>Platyhelminthes</taxon>
        <taxon>Trematoda</taxon>
        <taxon>Digenea</taxon>
        <taxon>Strigeidida</taxon>
        <taxon>Schistosomatoidea</taxon>
        <taxon>Schistosomatidae</taxon>
        <taxon>Schistosoma</taxon>
    </lineage>
</organism>
<keyword evidence="5" id="KW-0812">Transmembrane</keyword>
<sequence length="837" mass="92775">MGTDSSMKAVDEQSGPKKEDTSKDDLSEEDKQLQDELNMLVDRLEEPNQELHKPALESMCTLIKSSTTSMTSVPKPLKFLMHHYAKIKSFYNTICNPDTKKLCADVVSVLGMTVTDQPETRYDTLTYRHLGCQGDIGAWGHEYVRHLTNQIVGTWQEKEYDSLMDNPEATNEMKKHREDCLSLVHQIIPYLMEHNAEAEAIDLCIEIEQHHLLEMYTSSLNYTRVCLYLTSCVAYLPTPDNNKVLQYATILYRKFEDLGNAMRCALRLNDMNLIREIFLESGKVKTGSRNYGPAIQRQLAYLLGRQNIVFPDEECLADEELTEMLWNTRLSEHFLSLGRELDIMDPKLPEDIYKSHLEAVRPTLNAATLDSARANLSASYVNGLVNCGFGKEKLLQETPKEVPWLCKQKEFGKMSTVATLGWVLLWDVDTGLSQLDKYLYSVEDHTRAGGLLGCGVVNCGVKNECDPALALLGSYVDSDKDVLSRAAIIGLGVAYAGSMKAEAISTLTPVILDINTAKLQHACLAALSAGLISVGSLDGTVTSTIIQSLLERPSSHWSNVFSKFMALGLGLTCLGRQEEVEVILASLEAVSEPMKSMAHMICDFCAYAGSGNVLKIQNLLHILSEKYEEKENTDKASNTKTKEKKEKSSEARRGGGRGRNRRGGSTRPAATSTTTNDHNNGHNTDAPTAMDTTGQLNEDTITSEETGVPQPIPMDTSNAEESTPQEDSTFDFHAHQGLAVLGVAIIAMGEEIGLDMAFRMFGHLLRFGELPIKRAVPLALALCYVSNPQLKVLDTLSKFSHDSDAELSHNSIIAMGIVGAGTFIMYFWYRSSVFYYL</sequence>
<evidence type="ECO:0000259" key="6">
    <source>
        <dbReference type="Pfam" id="PF17781"/>
    </source>
</evidence>
<evidence type="ECO:0000256" key="1">
    <source>
        <dbReference type="ARBA" id="ARBA00022737"/>
    </source>
</evidence>
<feature type="compositionally biased region" description="Low complexity" evidence="4">
    <location>
        <begin position="673"/>
        <end position="685"/>
    </location>
</feature>
<dbReference type="Proteomes" id="UP000050791">
    <property type="component" value="Unassembled WGS sequence"/>
</dbReference>
<protein>
    <recommendedName>
        <fullName evidence="3">26S proteasome non-ATPase regulatory subunit 2</fullName>
    </recommendedName>
</protein>
<feature type="region of interest" description="Disordered" evidence="4">
    <location>
        <begin position="628"/>
        <end position="727"/>
    </location>
</feature>
<comment type="subunit">
    <text evidence="3">Component of the 19S proteasome regulatory particle complex. The 26S proteasome consists of a 20S core particle (CP) and two 19S regulatory subunits (RP).</text>
</comment>
<dbReference type="InterPro" id="IPR016643">
    <property type="entry name" value="26S_Psome_Rpn1"/>
</dbReference>
<keyword evidence="1" id="KW-0677">Repeat</keyword>
<name>A0AA85B979_9TREM</name>
<accession>A0AA85B979</accession>
<dbReference type="AlphaFoldDB" id="A0AA85B979"/>
<dbReference type="Pfam" id="PF17781">
    <property type="entry name" value="RPN1_RPN2_N"/>
    <property type="match status" value="1"/>
</dbReference>
<dbReference type="GO" id="GO:0030234">
    <property type="term" value="F:enzyme regulator activity"/>
    <property type="evidence" value="ECO:0007669"/>
    <property type="project" value="UniProtKB-UniRule"/>
</dbReference>
<dbReference type="InterPro" id="IPR011989">
    <property type="entry name" value="ARM-like"/>
</dbReference>
<keyword evidence="5" id="KW-1133">Transmembrane helix</keyword>
<evidence type="ECO:0000313" key="8">
    <source>
        <dbReference type="WBParaSite" id="SMTH1_40150.1"/>
    </source>
</evidence>
<evidence type="ECO:0000256" key="3">
    <source>
        <dbReference type="PIRNR" id="PIRNR015965"/>
    </source>
</evidence>
<dbReference type="SUPFAM" id="SSF48371">
    <property type="entry name" value="ARM repeat"/>
    <property type="match status" value="1"/>
</dbReference>
<evidence type="ECO:0000256" key="2">
    <source>
        <dbReference type="ARBA" id="ARBA00022942"/>
    </source>
</evidence>
<comment type="function">
    <text evidence="3">Component of the 26S proteasome, a multiprotein complex involved in the ATP-dependent degradation of ubiquitinated proteins. This complex plays a key role in the maintenance of protein homeostasis by removing misfolded or damaged proteins, which could impair cellular functions, and by removing proteins whose functions are no longer required. Therefore, the proteasome participates in numerous cellular processes, including cell cycle progression, apoptosis, or DNA damage repair.</text>
</comment>
<feature type="transmembrane region" description="Helical" evidence="5">
    <location>
        <begin position="807"/>
        <end position="829"/>
    </location>
</feature>
<dbReference type="GO" id="GO:0042176">
    <property type="term" value="P:regulation of protein catabolic process"/>
    <property type="evidence" value="ECO:0007669"/>
    <property type="project" value="InterPro"/>
</dbReference>
<dbReference type="WBParaSite" id="SMTH1_40150.1">
    <property type="protein sequence ID" value="SMTH1_40150.1"/>
    <property type="gene ID" value="SMTH1_40150"/>
</dbReference>
<dbReference type="PANTHER" id="PTHR10943:SF1">
    <property type="entry name" value="26S PROTEASOME NON-ATPASE REGULATORY SUBUNIT 2"/>
    <property type="match status" value="1"/>
</dbReference>
<dbReference type="GO" id="GO:0008540">
    <property type="term" value="C:proteasome regulatory particle, base subcomplex"/>
    <property type="evidence" value="ECO:0007669"/>
    <property type="project" value="UniProtKB-UniRule"/>
</dbReference>
<keyword evidence="5" id="KW-0472">Membrane</keyword>
<feature type="domain" description="RPN1 N-terminal" evidence="6">
    <location>
        <begin position="37"/>
        <end position="358"/>
    </location>
</feature>
<dbReference type="GO" id="GO:0043161">
    <property type="term" value="P:proteasome-mediated ubiquitin-dependent protein catabolic process"/>
    <property type="evidence" value="ECO:0007669"/>
    <property type="project" value="TreeGrafter"/>
</dbReference>
<dbReference type="GO" id="GO:0034515">
    <property type="term" value="C:proteasome storage granule"/>
    <property type="evidence" value="ECO:0007669"/>
    <property type="project" value="TreeGrafter"/>
</dbReference>
<dbReference type="PANTHER" id="PTHR10943">
    <property type="entry name" value="26S PROTEASOME NON-ATPASE REGULATORY SUBUNIT"/>
    <property type="match status" value="1"/>
</dbReference>
<feature type="compositionally biased region" description="Polar residues" evidence="4">
    <location>
        <begin position="715"/>
        <end position="727"/>
    </location>
</feature>